<dbReference type="GO" id="GO:0005829">
    <property type="term" value="C:cytosol"/>
    <property type="evidence" value="ECO:0007669"/>
    <property type="project" value="TreeGrafter"/>
</dbReference>
<dbReference type="InterPro" id="IPR036523">
    <property type="entry name" value="SurE-like_sf"/>
</dbReference>
<dbReference type="GO" id="GO:0008252">
    <property type="term" value="F:nucleotidase activity"/>
    <property type="evidence" value="ECO:0007669"/>
    <property type="project" value="InterPro"/>
</dbReference>
<evidence type="ECO:0000256" key="1">
    <source>
        <dbReference type="ARBA" id="ARBA00011062"/>
    </source>
</evidence>
<keyword evidence="3" id="KW-0378">Hydrolase</keyword>
<evidence type="ECO:0000256" key="4">
    <source>
        <dbReference type="SAM" id="MobiDB-lite"/>
    </source>
</evidence>
<organism evidence="6">
    <name type="scientific">Wollemia nobilis</name>
    <dbReference type="NCBI Taxonomy" id="56998"/>
    <lineage>
        <taxon>Eukaryota</taxon>
        <taxon>Viridiplantae</taxon>
        <taxon>Streptophyta</taxon>
        <taxon>Embryophyta</taxon>
        <taxon>Tracheophyta</taxon>
        <taxon>Spermatophyta</taxon>
        <taxon>Pinopsida</taxon>
        <taxon>Pinidae</taxon>
        <taxon>Conifers II</taxon>
        <taxon>Araucariales</taxon>
        <taxon>Araucariaceae</taxon>
        <taxon>Wollemia</taxon>
    </lineage>
</organism>
<comment type="similarity">
    <text evidence="1">Belongs to the SurE nucleotidase family.</text>
</comment>
<evidence type="ECO:0000256" key="3">
    <source>
        <dbReference type="ARBA" id="ARBA00022801"/>
    </source>
</evidence>
<name>A0A0C9S0W9_9CONI</name>
<proteinExistence type="inferred from homology"/>
<evidence type="ECO:0000256" key="2">
    <source>
        <dbReference type="ARBA" id="ARBA00022723"/>
    </source>
</evidence>
<dbReference type="InterPro" id="IPR030048">
    <property type="entry name" value="SurE"/>
</dbReference>
<keyword evidence="2" id="KW-0479">Metal-binding</keyword>
<dbReference type="SUPFAM" id="SSF64167">
    <property type="entry name" value="SurE-like"/>
    <property type="match status" value="1"/>
</dbReference>
<dbReference type="Pfam" id="PF01975">
    <property type="entry name" value="SurE"/>
    <property type="match status" value="1"/>
</dbReference>
<feature type="domain" description="Survival protein SurE-like phosphatase/nucleotidase" evidence="5">
    <location>
        <begin position="30"/>
        <end position="220"/>
    </location>
</feature>
<dbReference type="InterPro" id="IPR002828">
    <property type="entry name" value="SurE-like_Pase/nucleotidase"/>
</dbReference>
<dbReference type="EMBL" id="GCHU01028326">
    <property type="protein sequence ID" value="JAG85392.1"/>
    <property type="molecule type" value="Transcribed_RNA"/>
</dbReference>
<dbReference type="NCBIfam" id="TIGR00087">
    <property type="entry name" value="surE"/>
    <property type="match status" value="1"/>
</dbReference>
<accession>A0A0C9S0W9</accession>
<sequence>MDSAATVPPQQAEGSEQRQKGEGDDRPILLVTNDDGINAPGIRSLIALLLETGRYNVCVCAPDSEKSAVGHSITAYSKIAVRQVMIAGATAFELSGTPADCVSLSLSGEIFQWSKPSLVLSGINKGSNCGYHIIYSGTVAGAREAFMYGVPSMALSYDWRSGHSHDTDFRIAAEACLPLIDAVVSHLMEGSYPQGFFLNVDVPSNPAQNKGYKVTMQGTSVIRTKWKLVTPDSFPLSLSVKDQGIGIQIAQLGLEASAAGAARCENSNTKNVEIESVAGSANDGASELQHLLFKRKVSEHEYGEEGNDLDFGALQEGYITVTPLGLKSNVHSDIHTSFKSWVSSVAELGITSAL</sequence>
<reference evidence="6" key="1">
    <citation type="submission" date="2015-02" db="EMBL/GenBank/DDBJ databases">
        <title>A transcriptome of Wollemia nobilis - a relic of Gondwana.</title>
        <authorList>
            <person name="Chia J.Y."/>
            <person name="Leong Y.S."/>
            <person name="Abdul Karim S."/>
            <person name="Wan Azmi N."/>
            <person name="Hercus R."/>
            <person name="Croft L."/>
        </authorList>
    </citation>
    <scope>NUCLEOTIDE SEQUENCE</scope>
    <source>
        <strain evidence="6">MaeBrown</strain>
        <tissue evidence="6">Leaf</tissue>
    </source>
</reference>
<dbReference type="PANTHER" id="PTHR30457:SF0">
    <property type="entry name" value="PHOSPHATASE, PUTATIVE (AFU_ORTHOLOGUE AFUA_4G01070)-RELATED"/>
    <property type="match status" value="1"/>
</dbReference>
<dbReference type="Gene3D" id="3.40.1210.10">
    <property type="entry name" value="Survival protein SurE-like phosphatase/nucleotidase"/>
    <property type="match status" value="1"/>
</dbReference>
<evidence type="ECO:0000259" key="5">
    <source>
        <dbReference type="Pfam" id="PF01975"/>
    </source>
</evidence>
<dbReference type="GO" id="GO:0046872">
    <property type="term" value="F:metal ion binding"/>
    <property type="evidence" value="ECO:0007669"/>
    <property type="project" value="UniProtKB-KW"/>
</dbReference>
<dbReference type="PANTHER" id="PTHR30457">
    <property type="entry name" value="5'-NUCLEOTIDASE SURE"/>
    <property type="match status" value="1"/>
</dbReference>
<protein>
    <submittedName>
        <fullName evidence="6">TSA: Wollemia nobilis Ref_Wollemi_Transcript_28545_1497 transcribed RNA sequence</fullName>
    </submittedName>
</protein>
<dbReference type="AlphaFoldDB" id="A0A0C9S0W9"/>
<feature type="region of interest" description="Disordered" evidence="4">
    <location>
        <begin position="1"/>
        <end position="28"/>
    </location>
</feature>
<feature type="compositionally biased region" description="Basic and acidic residues" evidence="4">
    <location>
        <begin position="15"/>
        <end position="27"/>
    </location>
</feature>
<evidence type="ECO:0000313" key="6">
    <source>
        <dbReference type="EMBL" id="JAG85392.1"/>
    </source>
</evidence>
<dbReference type="HAMAP" id="MF_00060">
    <property type="entry name" value="SurE"/>
    <property type="match status" value="1"/>
</dbReference>